<protein>
    <submittedName>
        <fullName evidence="1">Uncharacterized protein</fullName>
    </submittedName>
</protein>
<gene>
    <name evidence="1" type="ORF">C2G38_2222245</name>
</gene>
<comment type="caution">
    <text evidence="1">The sequence shown here is derived from an EMBL/GenBank/DDBJ whole genome shotgun (WGS) entry which is preliminary data.</text>
</comment>
<accession>A0A397U617</accession>
<dbReference type="EMBL" id="QKWP01002170">
    <property type="protein sequence ID" value="RIB04497.1"/>
    <property type="molecule type" value="Genomic_DNA"/>
</dbReference>
<evidence type="ECO:0000313" key="2">
    <source>
        <dbReference type="Proteomes" id="UP000266673"/>
    </source>
</evidence>
<dbReference type="AlphaFoldDB" id="A0A397U617"/>
<keyword evidence="2" id="KW-1185">Reference proteome</keyword>
<reference evidence="1 2" key="1">
    <citation type="submission" date="2018-06" db="EMBL/GenBank/DDBJ databases">
        <title>Comparative genomics reveals the genomic features of Rhizophagus irregularis, R. cerebriforme, R. diaphanum and Gigaspora rosea, and their symbiotic lifestyle signature.</title>
        <authorList>
            <person name="Morin E."/>
            <person name="San Clemente H."/>
            <person name="Chen E.C.H."/>
            <person name="De La Providencia I."/>
            <person name="Hainaut M."/>
            <person name="Kuo A."/>
            <person name="Kohler A."/>
            <person name="Murat C."/>
            <person name="Tang N."/>
            <person name="Roy S."/>
            <person name="Loubradou J."/>
            <person name="Henrissat B."/>
            <person name="Grigoriev I.V."/>
            <person name="Corradi N."/>
            <person name="Roux C."/>
            <person name="Martin F.M."/>
        </authorList>
    </citation>
    <scope>NUCLEOTIDE SEQUENCE [LARGE SCALE GENOMIC DNA]</scope>
    <source>
        <strain evidence="1 2">DAOM 194757</strain>
    </source>
</reference>
<evidence type="ECO:0000313" key="1">
    <source>
        <dbReference type="EMBL" id="RIB04497.1"/>
    </source>
</evidence>
<organism evidence="1 2">
    <name type="scientific">Gigaspora rosea</name>
    <dbReference type="NCBI Taxonomy" id="44941"/>
    <lineage>
        <taxon>Eukaryota</taxon>
        <taxon>Fungi</taxon>
        <taxon>Fungi incertae sedis</taxon>
        <taxon>Mucoromycota</taxon>
        <taxon>Glomeromycotina</taxon>
        <taxon>Glomeromycetes</taxon>
        <taxon>Diversisporales</taxon>
        <taxon>Gigasporaceae</taxon>
        <taxon>Gigaspora</taxon>
    </lineage>
</organism>
<sequence length="128" mass="14283">MYTSTNFDQTVHTGTGPLARYNGAETIVGIPSRNDIVAEFDNKTTPLIQQSLPSKQPIHFIPTEVSDDTEYVNGIFTYILRITKDEMLGTLILHCIEELVFLGLVNKCDLSDSKEISLDLALEHLLSQ</sequence>
<proteinExistence type="predicted"/>
<name>A0A397U617_9GLOM</name>
<dbReference type="Proteomes" id="UP000266673">
    <property type="component" value="Unassembled WGS sequence"/>
</dbReference>